<dbReference type="Gene3D" id="1.10.260.40">
    <property type="entry name" value="lambda repressor-like DNA-binding domains"/>
    <property type="match status" value="1"/>
</dbReference>
<proteinExistence type="predicted"/>
<dbReference type="EMBL" id="JACHMY010000001">
    <property type="protein sequence ID" value="MBB5840834.1"/>
    <property type="molecule type" value="Genomic_DNA"/>
</dbReference>
<name>A0A7W9JF63_9ACTN</name>
<dbReference type="Proteomes" id="UP000549971">
    <property type="component" value="Unassembled WGS sequence"/>
</dbReference>
<organism evidence="1 2">
    <name type="scientific">Kribbella italica</name>
    <dbReference type="NCBI Taxonomy" id="1540520"/>
    <lineage>
        <taxon>Bacteria</taxon>
        <taxon>Bacillati</taxon>
        <taxon>Actinomycetota</taxon>
        <taxon>Actinomycetes</taxon>
        <taxon>Propionibacteriales</taxon>
        <taxon>Kribbellaceae</taxon>
        <taxon>Kribbella</taxon>
    </lineage>
</organism>
<dbReference type="GO" id="GO:0003677">
    <property type="term" value="F:DNA binding"/>
    <property type="evidence" value="ECO:0007669"/>
    <property type="project" value="InterPro"/>
</dbReference>
<reference evidence="1 2" key="1">
    <citation type="submission" date="2020-08" db="EMBL/GenBank/DDBJ databases">
        <title>Sequencing the genomes of 1000 actinobacteria strains.</title>
        <authorList>
            <person name="Klenk H.-P."/>
        </authorList>
    </citation>
    <scope>NUCLEOTIDE SEQUENCE [LARGE SCALE GENOMIC DNA]</scope>
    <source>
        <strain evidence="1 2">DSM 28967</strain>
    </source>
</reference>
<protein>
    <submittedName>
        <fullName evidence="1">Transcriptional regulator with XRE-family HTH domain</fullName>
    </submittedName>
</protein>
<dbReference type="InterPro" id="IPR011990">
    <property type="entry name" value="TPR-like_helical_dom_sf"/>
</dbReference>
<dbReference type="SUPFAM" id="SSF48452">
    <property type="entry name" value="TPR-like"/>
    <property type="match status" value="1"/>
</dbReference>
<accession>A0A7W9JF63</accession>
<dbReference type="SUPFAM" id="SSF47413">
    <property type="entry name" value="lambda repressor-like DNA-binding domains"/>
    <property type="match status" value="1"/>
</dbReference>
<comment type="caution">
    <text evidence="1">The sequence shown here is derived from an EMBL/GenBank/DDBJ whole genome shotgun (WGS) entry which is preliminary data.</text>
</comment>
<dbReference type="RefSeq" id="WP_184803476.1">
    <property type="nucleotide sequence ID" value="NZ_JACHMY010000001.1"/>
</dbReference>
<evidence type="ECO:0000313" key="1">
    <source>
        <dbReference type="EMBL" id="MBB5840834.1"/>
    </source>
</evidence>
<dbReference type="Gene3D" id="1.25.40.10">
    <property type="entry name" value="Tetratricopeptide repeat domain"/>
    <property type="match status" value="1"/>
</dbReference>
<keyword evidence="2" id="KW-1185">Reference proteome</keyword>
<dbReference type="AlphaFoldDB" id="A0A7W9JF63"/>
<gene>
    <name evidence="1" type="ORF">HDA39_007568</name>
</gene>
<evidence type="ECO:0000313" key="2">
    <source>
        <dbReference type="Proteomes" id="UP000549971"/>
    </source>
</evidence>
<dbReference type="InterPro" id="IPR010982">
    <property type="entry name" value="Lambda_DNA-bd_dom_sf"/>
</dbReference>
<sequence length="450" mass="49418">MPDDFWQDSALLAAAAERHFGQLLLSYRKLQRPEPTQALVGQWLGLTQGQVSRIERSKTPVHDLDKLDRWAHALQIPPRLLWFTLSHKASDACNDIEKVSNLERSYPPDHEGPDVRRRDLFKTAGAVVAASSSWLSDTPWQRLSDSVLRGRVVDRTTVQLVEDRTAEFYTAEETRPARDILRDLQKHRQMLDSLLANTQQSNLRDRLLVAMGESDALLGWMHFDLGSAEPAVNAWRRALQLANQTGDGALAACALGYWSYLAAGRGDSRSAVGMLERAESAVSGMNAPATRSWIAIRLAEETARSGESTTSLRALDRAMTAFDFASPRTERPWTGFFTASRLGSSTVATYTRLNHSEADAAANSLLGSLSLGDNKVRGLVLAELATAAAHARDFEKAGDLSQSAIRIVTRTEANFARKKLEDLASSLPAGTTPALRLRRQITAGLSASRS</sequence>